<keyword evidence="2" id="KW-1185">Reference proteome</keyword>
<accession>A0ABS2GNU3</accession>
<dbReference type="RefSeq" id="WP_204721948.1">
    <property type="nucleotide sequence ID" value="NZ_JACSNR010000011.1"/>
</dbReference>
<dbReference type="EMBL" id="JACSNR010000011">
    <property type="protein sequence ID" value="MBM6924175.1"/>
    <property type="molecule type" value="Genomic_DNA"/>
</dbReference>
<organism evidence="1 2">
    <name type="scientific">Hydrogenoanaerobacterium saccharovorans</name>
    <dbReference type="NCBI Taxonomy" id="474960"/>
    <lineage>
        <taxon>Bacteria</taxon>
        <taxon>Bacillati</taxon>
        <taxon>Bacillota</taxon>
        <taxon>Clostridia</taxon>
        <taxon>Eubacteriales</taxon>
        <taxon>Oscillospiraceae</taxon>
        <taxon>Hydrogenoanaerobacterium</taxon>
    </lineage>
</organism>
<sequence>MQEEIITTRWGTAVIDRSQVPDDPAENARRKKELYHICVRAIMNLPPDRRAIYDVFIRRKYGEGKQ</sequence>
<dbReference type="Proteomes" id="UP000724149">
    <property type="component" value="Unassembled WGS sequence"/>
</dbReference>
<gene>
    <name evidence="1" type="ORF">H9X81_10810</name>
</gene>
<evidence type="ECO:0000313" key="1">
    <source>
        <dbReference type="EMBL" id="MBM6924175.1"/>
    </source>
</evidence>
<proteinExistence type="predicted"/>
<evidence type="ECO:0000313" key="2">
    <source>
        <dbReference type="Proteomes" id="UP000724149"/>
    </source>
</evidence>
<name>A0ABS2GNU3_9FIRM</name>
<reference evidence="1 2" key="1">
    <citation type="journal article" date="2021" name="Sci. Rep.">
        <title>The distribution of antibiotic resistance genes in chicken gut microbiota commensals.</title>
        <authorList>
            <person name="Juricova H."/>
            <person name="Matiasovicova J."/>
            <person name="Kubasova T."/>
            <person name="Cejkova D."/>
            <person name="Rychlik I."/>
        </authorList>
    </citation>
    <scope>NUCLEOTIDE SEQUENCE [LARGE SCALE GENOMIC DNA]</scope>
    <source>
        <strain evidence="1 2">An564</strain>
    </source>
</reference>
<comment type="caution">
    <text evidence="1">The sequence shown here is derived from an EMBL/GenBank/DDBJ whole genome shotgun (WGS) entry which is preliminary data.</text>
</comment>
<protein>
    <submittedName>
        <fullName evidence="1">Uncharacterized protein</fullName>
    </submittedName>
</protein>